<accession>A0AAD9YQQ5</accession>
<keyword evidence="3" id="KW-1185">Reference proteome</keyword>
<evidence type="ECO:0000256" key="1">
    <source>
        <dbReference type="SAM" id="MobiDB-lite"/>
    </source>
</evidence>
<dbReference type="EMBL" id="VYYT01000029">
    <property type="protein sequence ID" value="KAK2776257.1"/>
    <property type="molecule type" value="Genomic_DNA"/>
</dbReference>
<feature type="region of interest" description="Disordered" evidence="1">
    <location>
        <begin position="1"/>
        <end position="24"/>
    </location>
</feature>
<gene>
    <name evidence="2" type="ORF">CKAH01_12471</name>
</gene>
<name>A0AAD9YQQ5_COLKA</name>
<organism evidence="2 3">
    <name type="scientific">Colletotrichum kahawae</name>
    <name type="common">Coffee berry disease fungus</name>
    <dbReference type="NCBI Taxonomy" id="34407"/>
    <lineage>
        <taxon>Eukaryota</taxon>
        <taxon>Fungi</taxon>
        <taxon>Dikarya</taxon>
        <taxon>Ascomycota</taxon>
        <taxon>Pezizomycotina</taxon>
        <taxon>Sordariomycetes</taxon>
        <taxon>Hypocreomycetidae</taxon>
        <taxon>Glomerellales</taxon>
        <taxon>Glomerellaceae</taxon>
        <taxon>Colletotrichum</taxon>
        <taxon>Colletotrichum gloeosporioides species complex</taxon>
    </lineage>
</organism>
<feature type="compositionally biased region" description="Polar residues" evidence="1">
    <location>
        <begin position="1"/>
        <end position="11"/>
    </location>
</feature>
<comment type="caution">
    <text evidence="2">The sequence shown here is derived from an EMBL/GenBank/DDBJ whole genome shotgun (WGS) entry which is preliminary data.</text>
</comment>
<evidence type="ECO:0000313" key="3">
    <source>
        <dbReference type="Proteomes" id="UP001281614"/>
    </source>
</evidence>
<protein>
    <submittedName>
        <fullName evidence="2">Uncharacterized protein</fullName>
    </submittedName>
</protein>
<sequence length="78" mass="8689">MGASAQRNPAQAQPGPARPWESHPRQRDFIVQTSVAARCGLDNLMIPNLRFTMMEIGRRLPVQMEMPSPNLKAWCGGD</sequence>
<dbReference type="Proteomes" id="UP001281614">
    <property type="component" value="Unassembled WGS sequence"/>
</dbReference>
<dbReference type="AlphaFoldDB" id="A0AAD9YQQ5"/>
<reference evidence="2" key="1">
    <citation type="submission" date="2023-02" db="EMBL/GenBank/DDBJ databases">
        <title>Colletotrichum kahawae CIFC_Que2 genome sequencing and assembly.</title>
        <authorList>
            <person name="Baroncelli R."/>
        </authorList>
    </citation>
    <scope>NUCLEOTIDE SEQUENCE</scope>
    <source>
        <strain evidence="2">CIFC_Que2</strain>
    </source>
</reference>
<evidence type="ECO:0000313" key="2">
    <source>
        <dbReference type="EMBL" id="KAK2776257.1"/>
    </source>
</evidence>
<proteinExistence type="predicted"/>